<dbReference type="eggNOG" id="KOG0916">
    <property type="taxonomic scope" value="Eukaryota"/>
</dbReference>
<evidence type="ECO:0000313" key="1">
    <source>
        <dbReference type="EMBL" id="AES62581.2"/>
    </source>
</evidence>
<dbReference type="EMBL" id="CM001217">
    <property type="protein sequence ID" value="AES62581.2"/>
    <property type="molecule type" value="Genomic_DNA"/>
</dbReference>
<dbReference type="Proteomes" id="UP000002051">
    <property type="component" value="Unassembled WGS sequence"/>
</dbReference>
<dbReference type="PANTHER" id="PTHR12741:SF16">
    <property type="entry name" value="CALLOSE SYNTHASE 7"/>
    <property type="match status" value="1"/>
</dbReference>
<accession>G7IC12</accession>
<keyword evidence="3" id="KW-1185">Reference proteome</keyword>
<dbReference type="HOGENOM" id="CLU_1491173_0_0_1"/>
<sequence length="181" mass="20908">MSNNIFHFLISKRKKKESEDELTQGYNNKRSDAKEEEMVKNVQIATVLFEALKTMLSPQNIEEKIKAAIAALSKVDNLPIPIIHSRPDNDGSTMPMERVKNVNDILDWIASIFGFQKGNVANQREHLILLLANTDVRNRPASDEIREETVEKLMATTFKNYESWCHYVRCKSNIRYFHALL</sequence>
<gene>
    <name evidence="1" type="ordered locus">MTR_1g101710</name>
</gene>
<evidence type="ECO:0000313" key="2">
    <source>
        <dbReference type="EnsemblPlants" id="AES62581"/>
    </source>
</evidence>
<proteinExistence type="predicted"/>
<reference evidence="1 3" key="1">
    <citation type="journal article" date="2011" name="Nature">
        <title>The Medicago genome provides insight into the evolution of rhizobial symbioses.</title>
        <authorList>
            <person name="Young N.D."/>
            <person name="Debelle F."/>
            <person name="Oldroyd G.E."/>
            <person name="Geurts R."/>
            <person name="Cannon S.B."/>
            <person name="Udvardi M.K."/>
            <person name="Benedito V.A."/>
            <person name="Mayer K.F."/>
            <person name="Gouzy J."/>
            <person name="Schoof H."/>
            <person name="Van de Peer Y."/>
            <person name="Proost S."/>
            <person name="Cook D.R."/>
            <person name="Meyers B.C."/>
            <person name="Spannagl M."/>
            <person name="Cheung F."/>
            <person name="De Mita S."/>
            <person name="Krishnakumar V."/>
            <person name="Gundlach H."/>
            <person name="Zhou S."/>
            <person name="Mudge J."/>
            <person name="Bharti A.K."/>
            <person name="Murray J.D."/>
            <person name="Naoumkina M.A."/>
            <person name="Rosen B."/>
            <person name="Silverstein K.A."/>
            <person name="Tang H."/>
            <person name="Rombauts S."/>
            <person name="Zhao P.X."/>
            <person name="Zhou P."/>
            <person name="Barbe V."/>
            <person name="Bardou P."/>
            <person name="Bechner M."/>
            <person name="Bellec A."/>
            <person name="Berger A."/>
            <person name="Berges H."/>
            <person name="Bidwell S."/>
            <person name="Bisseling T."/>
            <person name="Choisne N."/>
            <person name="Couloux A."/>
            <person name="Denny R."/>
            <person name="Deshpande S."/>
            <person name="Dai X."/>
            <person name="Doyle J.J."/>
            <person name="Dudez A.M."/>
            <person name="Farmer A.D."/>
            <person name="Fouteau S."/>
            <person name="Franken C."/>
            <person name="Gibelin C."/>
            <person name="Gish J."/>
            <person name="Goldstein S."/>
            <person name="Gonzalez A.J."/>
            <person name="Green P.J."/>
            <person name="Hallab A."/>
            <person name="Hartog M."/>
            <person name="Hua A."/>
            <person name="Humphray S.J."/>
            <person name="Jeong D.H."/>
            <person name="Jing Y."/>
            <person name="Jocker A."/>
            <person name="Kenton S.M."/>
            <person name="Kim D.J."/>
            <person name="Klee K."/>
            <person name="Lai H."/>
            <person name="Lang C."/>
            <person name="Lin S."/>
            <person name="Macmil S.L."/>
            <person name="Magdelenat G."/>
            <person name="Matthews L."/>
            <person name="McCorrison J."/>
            <person name="Monaghan E.L."/>
            <person name="Mun J.H."/>
            <person name="Najar F.Z."/>
            <person name="Nicholson C."/>
            <person name="Noirot C."/>
            <person name="O'Bleness M."/>
            <person name="Paule C.R."/>
            <person name="Poulain J."/>
            <person name="Prion F."/>
            <person name="Qin B."/>
            <person name="Qu C."/>
            <person name="Retzel E.F."/>
            <person name="Riddle C."/>
            <person name="Sallet E."/>
            <person name="Samain S."/>
            <person name="Samson N."/>
            <person name="Sanders I."/>
            <person name="Saurat O."/>
            <person name="Scarpelli C."/>
            <person name="Schiex T."/>
            <person name="Segurens B."/>
            <person name="Severin A.J."/>
            <person name="Sherrier D.J."/>
            <person name="Shi R."/>
            <person name="Sims S."/>
            <person name="Singer S.R."/>
            <person name="Sinharoy S."/>
            <person name="Sterck L."/>
            <person name="Viollet A."/>
            <person name="Wang B.B."/>
            <person name="Wang K."/>
            <person name="Wang M."/>
            <person name="Wang X."/>
            <person name="Warfsmann J."/>
            <person name="Weissenbach J."/>
            <person name="White D.D."/>
            <person name="White J.D."/>
            <person name="Wiley G.B."/>
            <person name="Wincker P."/>
            <person name="Xing Y."/>
            <person name="Yang L."/>
            <person name="Yao Z."/>
            <person name="Ying F."/>
            <person name="Zhai J."/>
            <person name="Zhou L."/>
            <person name="Zuber A."/>
            <person name="Denarie J."/>
            <person name="Dixon R.A."/>
            <person name="May G.D."/>
            <person name="Schwartz D.C."/>
            <person name="Rogers J."/>
            <person name="Quetier F."/>
            <person name="Town C.D."/>
            <person name="Roe B.A."/>
        </authorList>
    </citation>
    <scope>NUCLEOTIDE SEQUENCE [LARGE SCALE GENOMIC DNA]</scope>
    <source>
        <strain evidence="1">A17</strain>
        <strain evidence="2 3">cv. Jemalong A17</strain>
    </source>
</reference>
<accession>A0A0C3UTZ3</accession>
<dbReference type="AlphaFoldDB" id="G7IC12"/>
<dbReference type="EnsemblPlants" id="AES62581">
    <property type="protein sequence ID" value="AES62581"/>
    <property type="gene ID" value="MTR_1g101710"/>
</dbReference>
<reference evidence="1 3" key="2">
    <citation type="journal article" date="2014" name="BMC Genomics">
        <title>An improved genome release (version Mt4.0) for the model legume Medicago truncatula.</title>
        <authorList>
            <person name="Tang H."/>
            <person name="Krishnakumar V."/>
            <person name="Bidwell S."/>
            <person name="Rosen B."/>
            <person name="Chan A."/>
            <person name="Zhou S."/>
            <person name="Gentzbittel L."/>
            <person name="Childs K.L."/>
            <person name="Yandell M."/>
            <person name="Gundlach H."/>
            <person name="Mayer K.F."/>
            <person name="Schwartz D.C."/>
            <person name="Town C.D."/>
        </authorList>
    </citation>
    <scope>GENOME REANNOTATION</scope>
    <source>
        <strain evidence="2 3">cv. Jemalong A17</strain>
    </source>
</reference>
<reference evidence="2" key="3">
    <citation type="submission" date="2015-04" db="UniProtKB">
        <authorList>
            <consortium name="EnsemblPlants"/>
        </authorList>
    </citation>
    <scope>IDENTIFICATION</scope>
    <source>
        <strain evidence="2">cv. Jemalong A17</strain>
    </source>
</reference>
<name>G7IC12_MEDTR</name>
<evidence type="ECO:0000313" key="3">
    <source>
        <dbReference type="Proteomes" id="UP000002051"/>
    </source>
</evidence>
<protein>
    <submittedName>
        <fullName evidence="1">Callose synthase-like protein, putative</fullName>
    </submittedName>
</protein>
<organism evidence="1 3">
    <name type="scientific">Medicago truncatula</name>
    <name type="common">Barrel medic</name>
    <name type="synonym">Medicago tribuloides</name>
    <dbReference type="NCBI Taxonomy" id="3880"/>
    <lineage>
        <taxon>Eukaryota</taxon>
        <taxon>Viridiplantae</taxon>
        <taxon>Streptophyta</taxon>
        <taxon>Embryophyta</taxon>
        <taxon>Tracheophyta</taxon>
        <taxon>Spermatophyta</taxon>
        <taxon>Magnoliopsida</taxon>
        <taxon>eudicotyledons</taxon>
        <taxon>Gunneridae</taxon>
        <taxon>Pentapetalae</taxon>
        <taxon>rosids</taxon>
        <taxon>fabids</taxon>
        <taxon>Fabales</taxon>
        <taxon>Fabaceae</taxon>
        <taxon>Papilionoideae</taxon>
        <taxon>50 kb inversion clade</taxon>
        <taxon>NPAAA clade</taxon>
        <taxon>Hologalegina</taxon>
        <taxon>IRL clade</taxon>
        <taxon>Trifolieae</taxon>
        <taxon>Medicago</taxon>
    </lineage>
</organism>
<dbReference type="PANTHER" id="PTHR12741">
    <property type="entry name" value="LYST-INTERACTING PROTEIN LIP5 DOPAMINE RESPONSIVE PROTEIN DRG-1"/>
    <property type="match status" value="1"/>
</dbReference>
<dbReference type="STRING" id="3880.G7IC12"/>